<dbReference type="RefSeq" id="WP_248392546.1">
    <property type="nucleotide sequence ID" value="NZ_CP096203.1"/>
</dbReference>
<protein>
    <submittedName>
        <fullName evidence="1">Toxin-antitoxin system YwqK family antitoxin</fullName>
    </submittedName>
</protein>
<accession>A0ABY4K9E5</accession>
<reference evidence="1" key="1">
    <citation type="submission" date="2022-04" db="EMBL/GenBank/DDBJ databases">
        <title>Evolutionary, genomic, and biogeographic characterization of Chryseobacterium nepalense represented by a plastic-degrading bacterium AC3.</title>
        <authorList>
            <person name="Yin Z."/>
            <person name="Liu X."/>
            <person name="Wang D."/>
            <person name="Xie Z."/>
        </authorList>
    </citation>
    <scope>NUCLEOTIDE SEQUENCE</scope>
    <source>
        <strain evidence="1">AC3</strain>
    </source>
</reference>
<dbReference type="Proteomes" id="UP000830552">
    <property type="component" value="Chromosome"/>
</dbReference>
<evidence type="ECO:0000313" key="1">
    <source>
        <dbReference type="EMBL" id="UPQ76000.1"/>
    </source>
</evidence>
<keyword evidence="2" id="KW-1185">Reference proteome</keyword>
<dbReference type="InterPro" id="IPR011652">
    <property type="entry name" value="MORN_2"/>
</dbReference>
<dbReference type="Pfam" id="PF07661">
    <property type="entry name" value="MORN_2"/>
    <property type="match status" value="4"/>
</dbReference>
<sequence length="165" mass="19438">MKYYNLDDIHLENKNGIILLNNQPFSGIVYSMFSNTKDTAEIVAFYQGKEHGEWKKFYPNGRLAGRRFFENGTKVKTLKEWWENGNIKISGSFSEGENNGEYREWNRNGQLVRDMHYKLGYEEGSQKQFYDNGKIRSNYFVKQGKRYGLLGTKNCVNVTERIFKK</sequence>
<organism evidence="1 2">
    <name type="scientific">Chryseobacterium nepalense</name>
    <dbReference type="NCBI Taxonomy" id="1854498"/>
    <lineage>
        <taxon>Bacteria</taxon>
        <taxon>Pseudomonadati</taxon>
        <taxon>Bacteroidota</taxon>
        <taxon>Flavobacteriia</taxon>
        <taxon>Flavobacteriales</taxon>
        <taxon>Weeksellaceae</taxon>
        <taxon>Chryseobacterium group</taxon>
        <taxon>Chryseobacterium</taxon>
    </lineage>
</organism>
<dbReference type="SUPFAM" id="SSF82185">
    <property type="entry name" value="Histone H3 K4-specific methyltransferase SET7/9 N-terminal domain"/>
    <property type="match status" value="2"/>
</dbReference>
<evidence type="ECO:0000313" key="2">
    <source>
        <dbReference type="Proteomes" id="UP000830552"/>
    </source>
</evidence>
<proteinExistence type="predicted"/>
<gene>
    <name evidence="1" type="ORF">M0D58_00305</name>
</gene>
<name>A0ABY4K9E5_9FLAO</name>
<dbReference type="Gene3D" id="3.90.930.1">
    <property type="match status" value="1"/>
</dbReference>
<dbReference type="EMBL" id="CP096203">
    <property type="protein sequence ID" value="UPQ76000.1"/>
    <property type="molecule type" value="Genomic_DNA"/>
</dbReference>